<name>A0A0B4X2Q9_9HYPH</name>
<dbReference type="KEGG" id="rga:RGR602_CH01500"/>
<dbReference type="AlphaFoldDB" id="A0A0B4X2Q9"/>
<organism evidence="1 2">
    <name type="scientific">Rhizobium gallicum bv. gallicum R602sp</name>
    <dbReference type="NCBI Taxonomy" id="1041138"/>
    <lineage>
        <taxon>Bacteria</taxon>
        <taxon>Pseudomonadati</taxon>
        <taxon>Pseudomonadota</taxon>
        <taxon>Alphaproteobacteria</taxon>
        <taxon>Hyphomicrobiales</taxon>
        <taxon>Rhizobiaceae</taxon>
        <taxon>Rhizobium/Agrobacterium group</taxon>
        <taxon>Rhizobium</taxon>
    </lineage>
</organism>
<gene>
    <name evidence="1" type="ORF">RGR602_CH01500</name>
</gene>
<dbReference type="EMBL" id="CP006877">
    <property type="protein sequence ID" value="AJD40852.1"/>
    <property type="molecule type" value="Genomic_DNA"/>
</dbReference>
<reference evidence="1 2" key="1">
    <citation type="submission" date="2013-11" db="EMBL/GenBank/DDBJ databases">
        <title>Complete genome sequence of Rhizobium gallicum bv. gallicum R602.</title>
        <authorList>
            <person name="Bustos P."/>
            <person name="Santamaria R.I."/>
            <person name="Lozano L."/>
            <person name="Acosta J.L."/>
            <person name="Ormeno-Orrillo E."/>
            <person name="Rogel M.A."/>
            <person name="Romero D."/>
            <person name="Cevallos M.A."/>
            <person name="Martinez-Romero E."/>
            <person name="Gonzalez V."/>
        </authorList>
    </citation>
    <scope>NUCLEOTIDE SEQUENCE [LARGE SCALE GENOMIC DNA]</scope>
    <source>
        <strain evidence="1 2">R602</strain>
    </source>
</reference>
<evidence type="ECO:0000313" key="1">
    <source>
        <dbReference type="EMBL" id="AJD40852.1"/>
    </source>
</evidence>
<accession>A0A0B4X2Q9</accession>
<protein>
    <submittedName>
        <fullName evidence="1">Uncharacterized protein</fullName>
    </submittedName>
</protein>
<keyword evidence="2" id="KW-1185">Reference proteome</keyword>
<sequence length="60" mass="6863">MFKKARAVWLRAFFIPRLHFCPISANKNAVILRDGKDGVFQAKGVGQQARRHEEPRKIAS</sequence>
<dbReference type="Proteomes" id="UP000031368">
    <property type="component" value="Chromosome"/>
</dbReference>
<proteinExistence type="predicted"/>
<dbReference type="HOGENOM" id="CLU_2938525_0_0_5"/>
<evidence type="ECO:0000313" key="2">
    <source>
        <dbReference type="Proteomes" id="UP000031368"/>
    </source>
</evidence>